<evidence type="ECO:0000256" key="4">
    <source>
        <dbReference type="ARBA" id="ARBA00022729"/>
    </source>
</evidence>
<evidence type="ECO:0000256" key="2">
    <source>
        <dbReference type="ARBA" id="ARBA00008668"/>
    </source>
</evidence>
<dbReference type="Proteomes" id="UP000504609">
    <property type="component" value="Unplaced"/>
</dbReference>
<reference evidence="10" key="1">
    <citation type="submission" date="2025-08" db="UniProtKB">
        <authorList>
            <consortium name="RefSeq"/>
        </authorList>
    </citation>
    <scope>IDENTIFICATION</scope>
    <source>
        <tissue evidence="10">Young leaves</tissue>
    </source>
</reference>
<comment type="similarity">
    <text evidence="2">Belongs to the 'GDSL' lipolytic enzyme family.</text>
</comment>
<dbReference type="KEGG" id="cmos:111439942"/>
<evidence type="ECO:0000256" key="8">
    <source>
        <dbReference type="SAM" id="SignalP"/>
    </source>
</evidence>
<evidence type="ECO:0000256" key="7">
    <source>
        <dbReference type="ARBA" id="ARBA00023098"/>
    </source>
</evidence>
<dbReference type="GeneID" id="111439942"/>
<keyword evidence="3" id="KW-0964">Secreted</keyword>
<sequence length="390" mass="42734">MKGQSLVVLCLLTIACFASNWVVGASSSRIKSRTKSRTKSKPKSISTAQTKTKVGCYFVLGDSQADNGNNNVMEMAYGNARADYKPYGCDFNKEGTPTGRFTNGRNAPDFIATYLGFRHYISPFTTIKGREILDGVNYASGGAGILPETGRTLGKVLSIHKQLVNHNITISRIRGLLGTRSATSTHLSSCLYTVQIGSNDYLNNYFMPKFYKTSAQYTPQQFATVLNNQLYTELKVLYEQGARKVAVFGVGSIGCTPYARANFENKGGGCVDKINNAIQLFNDGLKALVRQFNTKMAGAKFTYIDVFKISSTSPTTGRMVLNAPCCEVDAGQVQCTRLGRICANRMEYMFWDAVHPTEVGISALASRAFKAKEAGDAYPYDINQLVHLPK</sequence>
<name>A0A6J1EYY3_CUCMO</name>
<evidence type="ECO:0000256" key="3">
    <source>
        <dbReference type="ARBA" id="ARBA00022525"/>
    </source>
</evidence>
<dbReference type="PROSITE" id="PS51257">
    <property type="entry name" value="PROKAR_LIPOPROTEIN"/>
    <property type="match status" value="1"/>
</dbReference>
<evidence type="ECO:0000313" key="10">
    <source>
        <dbReference type="RefSeq" id="XP_022933142.1"/>
    </source>
</evidence>
<dbReference type="Gene3D" id="3.40.50.1110">
    <property type="entry name" value="SGNH hydrolase"/>
    <property type="match status" value="1"/>
</dbReference>
<accession>A0A6J1EYY3</accession>
<dbReference type="AlphaFoldDB" id="A0A6J1EYY3"/>
<gene>
    <name evidence="10" type="primary">LOC111439942</name>
</gene>
<dbReference type="InterPro" id="IPR036514">
    <property type="entry name" value="SGNH_hydro_sf"/>
</dbReference>
<dbReference type="SUPFAM" id="SSF52266">
    <property type="entry name" value="SGNH hydrolase"/>
    <property type="match status" value="1"/>
</dbReference>
<feature type="chain" id="PRO_5026871375" evidence="8">
    <location>
        <begin position="19"/>
        <end position="390"/>
    </location>
</feature>
<dbReference type="GO" id="GO:0005576">
    <property type="term" value="C:extracellular region"/>
    <property type="evidence" value="ECO:0007669"/>
    <property type="project" value="UniProtKB-SubCell"/>
</dbReference>
<proteinExistence type="inferred from homology"/>
<evidence type="ECO:0000256" key="1">
    <source>
        <dbReference type="ARBA" id="ARBA00004613"/>
    </source>
</evidence>
<keyword evidence="4 8" id="KW-0732">Signal</keyword>
<comment type="subcellular location">
    <subcellularLocation>
        <location evidence="1">Secreted</location>
    </subcellularLocation>
</comment>
<feature type="signal peptide" evidence="8">
    <location>
        <begin position="1"/>
        <end position="18"/>
    </location>
</feature>
<protein>
    <submittedName>
        <fullName evidence="10">GDSL esterase/lipase At1g29670-like</fullName>
    </submittedName>
</protein>
<organism evidence="9 10">
    <name type="scientific">Cucurbita moschata</name>
    <name type="common">Winter crookneck squash</name>
    <name type="synonym">Cucurbita pepo var. moschata</name>
    <dbReference type="NCBI Taxonomy" id="3662"/>
    <lineage>
        <taxon>Eukaryota</taxon>
        <taxon>Viridiplantae</taxon>
        <taxon>Streptophyta</taxon>
        <taxon>Embryophyta</taxon>
        <taxon>Tracheophyta</taxon>
        <taxon>Spermatophyta</taxon>
        <taxon>Magnoliopsida</taxon>
        <taxon>eudicotyledons</taxon>
        <taxon>Gunneridae</taxon>
        <taxon>Pentapetalae</taxon>
        <taxon>rosids</taxon>
        <taxon>fabids</taxon>
        <taxon>Cucurbitales</taxon>
        <taxon>Cucurbitaceae</taxon>
        <taxon>Cucurbiteae</taxon>
        <taxon>Cucurbita</taxon>
    </lineage>
</organism>
<dbReference type="InterPro" id="IPR001087">
    <property type="entry name" value="GDSL"/>
</dbReference>
<keyword evidence="5" id="KW-0378">Hydrolase</keyword>
<dbReference type="Pfam" id="PF00657">
    <property type="entry name" value="Lipase_GDSL"/>
    <property type="match status" value="1"/>
</dbReference>
<evidence type="ECO:0000256" key="6">
    <source>
        <dbReference type="ARBA" id="ARBA00022963"/>
    </source>
</evidence>
<dbReference type="GO" id="GO:0016042">
    <property type="term" value="P:lipid catabolic process"/>
    <property type="evidence" value="ECO:0007669"/>
    <property type="project" value="UniProtKB-KW"/>
</dbReference>
<dbReference type="InterPro" id="IPR051238">
    <property type="entry name" value="GDSL_esterase/lipase"/>
</dbReference>
<evidence type="ECO:0000256" key="5">
    <source>
        <dbReference type="ARBA" id="ARBA00022801"/>
    </source>
</evidence>
<dbReference type="RefSeq" id="XP_022933142.1">
    <property type="nucleotide sequence ID" value="XM_023077374.1"/>
</dbReference>
<keyword evidence="9" id="KW-1185">Reference proteome</keyword>
<keyword evidence="7" id="KW-0443">Lipid metabolism</keyword>
<evidence type="ECO:0000313" key="9">
    <source>
        <dbReference type="Proteomes" id="UP000504609"/>
    </source>
</evidence>
<dbReference type="GO" id="GO:0016788">
    <property type="term" value="F:hydrolase activity, acting on ester bonds"/>
    <property type="evidence" value="ECO:0007669"/>
    <property type="project" value="InterPro"/>
</dbReference>
<dbReference type="InterPro" id="IPR035669">
    <property type="entry name" value="SGNH_plant_lipase-like"/>
</dbReference>
<dbReference type="PANTHER" id="PTHR45650:SF3">
    <property type="entry name" value="OS01G0748500 PROTEIN"/>
    <property type="match status" value="1"/>
</dbReference>
<dbReference type="CDD" id="cd01837">
    <property type="entry name" value="SGNH_plant_lipase_like"/>
    <property type="match status" value="1"/>
</dbReference>
<keyword evidence="6" id="KW-0442">Lipid degradation</keyword>
<dbReference type="PANTHER" id="PTHR45650">
    <property type="entry name" value="GDSL-LIKE LIPASE/ACYLHYDROLASE-RELATED"/>
    <property type="match status" value="1"/>
</dbReference>